<name>A0ACC1QQJ3_9HYPO</name>
<evidence type="ECO:0000313" key="1">
    <source>
        <dbReference type="EMBL" id="KAJ3488824.1"/>
    </source>
</evidence>
<proteinExistence type="predicted"/>
<keyword evidence="2" id="KW-1185">Reference proteome</keyword>
<dbReference type="Proteomes" id="UP001148737">
    <property type="component" value="Unassembled WGS sequence"/>
</dbReference>
<protein>
    <submittedName>
        <fullName evidence="1">Uncharacterized protein</fullName>
    </submittedName>
</protein>
<evidence type="ECO:0000313" key="2">
    <source>
        <dbReference type="Proteomes" id="UP001148737"/>
    </source>
</evidence>
<reference evidence="1" key="1">
    <citation type="submission" date="2022-07" db="EMBL/GenBank/DDBJ databases">
        <title>Genome Sequence of Lecanicillium saksenae.</title>
        <authorList>
            <person name="Buettner E."/>
        </authorList>
    </citation>
    <scope>NUCLEOTIDE SEQUENCE</scope>
    <source>
        <strain evidence="1">VT-O1</strain>
    </source>
</reference>
<dbReference type="EMBL" id="JANAKD010000768">
    <property type="protein sequence ID" value="KAJ3488824.1"/>
    <property type="molecule type" value="Genomic_DNA"/>
</dbReference>
<comment type="caution">
    <text evidence="1">The sequence shown here is derived from an EMBL/GenBank/DDBJ whole genome shotgun (WGS) entry which is preliminary data.</text>
</comment>
<sequence length="1265" mass="139147">MPGFQRSAQDASPEEASGWLGRIFFFWLNPLFSQGFRSKLTMKSLPRLDKAIAAASEPKQLAQEWRRAEKSSRNTLLWTLLLHYKWNLLAGIIPRLAYTGFIFAEPFLVEAVLDFTAQPDRDRFDACILIVAYAVVYLGKATTYAYFQHKTYRLVTIFRGSLISLIYDKTVRICSAEISDAEAVTLMSADIDRIAMSLQIVYDFLIGPIELVLALCLLFRLLGVAMVAPGIWVTLCLLSGIPVATAAGNAQEPWLEAIEERLVATTQLLAASNTVRFAGLSRAFSTIVSELRSKEINASRRHRIFSILETGITYASSSIAPVLAFGGFILLAKTNHTETLQEGVAFASLSLFQLLDEPLVHISNGFEDIQTLVSSIGRIQQYLLLSEKETLTEEEAAAEDSTSITDENVPLLSTGCSDVPRSNKIEQDSSLAVMQSVAAGYAKERTIIQGIDLCIALHKTTVIVGPIASGKSTFLRLLIGELPHVAGSFRKSFSNCAYCPQTPWICWGSIRSNIIGASVWDAEWYKTVVQACALVADFNELPEGDQTKTGTRGSRLSGGQKIRVALARALFARESVMILDDVLTGLDRATEQYILDAVFGPCGLVKQLQVTVVLSTNSAAHVQIADNVVVFNNDGTIAEHGTVEAVSTSGGYVQRLEGKPAPETSRTQLGLSEEALLDLGLPDDHDGSDIPTRPSGDLTIYRYFIHVGGKWTTFLYIFACGLYMAGVTFPSVWLQWWTNSNALHPNDDISYWLGIYGFFAMLAIFGCLISDSVFQLVVVPTIARKFHELLLASTMQATTTFLASTDSGQITNRFSQDLQLIDNDLPDALDQTVVECFNVIIAGGLVFTGSGYLIAAVPFCIFAVYTVQSYYLRTSQQLRLLDIEAKAPLFSHFLETLDGLSSIRVYGWADRFIEKNQEILQESQQPYYLLWCIRRWIGLVLDLLTGAIAVLLIAFATTLRQGRTGLLGVAIFNLIDFSAMLQRLIGQWVHVETALAATGRIRTYTMTTPAEDIPPESTALPRKWPLAGAVVFSDISASYGESNELVLKNITLSVAPGQKVAICGRTGSGKSSLLSSLLHMIDIDSGTIIIDGVDIRNTERQTLRERVNALPQDQLLLHGTFHDNVDPLGQATEEDIMAAIHDVNMAAVVEDRGGVHSHVGELSHGQQQLLCLARALVRPGKLLLLDEATSSIDIDNEKLVRRIIMNKFNEHTIIAVVHKLHTIFDFDHLLLMENGRIVEQGNPRALLASEASQFRSLYNSTEIDA</sequence>
<gene>
    <name evidence="1" type="ORF">NLG97_g6122</name>
</gene>
<organism evidence="1 2">
    <name type="scientific">Lecanicillium saksenae</name>
    <dbReference type="NCBI Taxonomy" id="468837"/>
    <lineage>
        <taxon>Eukaryota</taxon>
        <taxon>Fungi</taxon>
        <taxon>Dikarya</taxon>
        <taxon>Ascomycota</taxon>
        <taxon>Pezizomycotina</taxon>
        <taxon>Sordariomycetes</taxon>
        <taxon>Hypocreomycetidae</taxon>
        <taxon>Hypocreales</taxon>
        <taxon>Cordycipitaceae</taxon>
        <taxon>Lecanicillium</taxon>
    </lineage>
</organism>
<accession>A0ACC1QQJ3</accession>